<comment type="caution">
    <text evidence="2">The sequence shown here is derived from an EMBL/GenBank/DDBJ whole genome shotgun (WGS) entry which is preliminary data.</text>
</comment>
<keyword evidence="3" id="KW-1185">Reference proteome</keyword>
<name>A0ABV4IT38_9EURY</name>
<organism evidence="2 3">
    <name type="scientific">Halorubrum ejinorense</name>
    <dbReference type="NCBI Taxonomy" id="425309"/>
    <lineage>
        <taxon>Archaea</taxon>
        <taxon>Methanobacteriati</taxon>
        <taxon>Methanobacteriota</taxon>
        <taxon>Stenosarchaea group</taxon>
        <taxon>Halobacteria</taxon>
        <taxon>Halobacteriales</taxon>
        <taxon>Haloferacaceae</taxon>
        <taxon>Halorubrum</taxon>
    </lineage>
</organism>
<dbReference type="Proteomes" id="UP001567571">
    <property type="component" value="Unassembled WGS sequence"/>
</dbReference>
<feature type="region of interest" description="Disordered" evidence="1">
    <location>
        <begin position="1"/>
        <end position="47"/>
    </location>
</feature>
<evidence type="ECO:0000313" key="3">
    <source>
        <dbReference type="Proteomes" id="UP001567571"/>
    </source>
</evidence>
<dbReference type="RefSeq" id="WP_343778151.1">
    <property type="nucleotide sequence ID" value="NZ_BAAADQ010000007.1"/>
</dbReference>
<evidence type="ECO:0000313" key="2">
    <source>
        <dbReference type="EMBL" id="MEZ3168267.1"/>
    </source>
</evidence>
<proteinExistence type="predicted"/>
<evidence type="ECO:0000256" key="1">
    <source>
        <dbReference type="SAM" id="MobiDB-lite"/>
    </source>
</evidence>
<reference evidence="2 3" key="1">
    <citation type="submission" date="2024-06" db="EMBL/GenBank/DDBJ databases">
        <title>Halorubrum miltondacostae sp. nov., a potential PHA producer isolated from an inland solar saltern in Rio Maior, Portugal.</title>
        <authorList>
            <person name="Albuquerque L."/>
            <person name="Viver T."/>
            <person name="Barroso C."/>
            <person name="Claudino R."/>
            <person name="Galvan M."/>
            <person name="Simoes G."/>
            <person name="Lobo Da Cunha A."/>
            <person name="Egas C."/>
        </authorList>
    </citation>
    <scope>NUCLEOTIDE SEQUENCE [LARGE SCALE GENOMIC DNA]</scope>
    <source>
        <strain evidence="2 3">DSM 18646</strain>
    </source>
</reference>
<gene>
    <name evidence="2" type="ORF">ABNG02_13120</name>
</gene>
<accession>A0ABV4IT38</accession>
<sequence>MTVVVRSIRAPRRTDSTTTGGLAPDGDDNGQYTPAASRLVSAGVRPH</sequence>
<dbReference type="EMBL" id="JBEDNW010000007">
    <property type="protein sequence ID" value="MEZ3168267.1"/>
    <property type="molecule type" value="Genomic_DNA"/>
</dbReference>
<protein>
    <submittedName>
        <fullName evidence="2">Uncharacterized protein</fullName>
    </submittedName>
</protein>